<dbReference type="AlphaFoldDB" id="G3H6V5"/>
<evidence type="ECO:0000256" key="1">
    <source>
        <dbReference type="ARBA" id="ARBA00003362"/>
    </source>
</evidence>
<comment type="similarity">
    <text evidence="2">Belongs to the eukaryotic ribosomal protein P1/P2 family.</text>
</comment>
<evidence type="ECO:0000313" key="6">
    <source>
        <dbReference type="Proteomes" id="UP000001075"/>
    </source>
</evidence>
<sequence length="73" mass="8151">MASISEFACIYSTLMLHKDKVGVSEDEINALMKAAGINNLKSSAYPGPWTLVNMYGSHYIHCKIDNCKRMLKP</sequence>
<evidence type="ECO:0000256" key="2">
    <source>
        <dbReference type="ARBA" id="ARBA00005436"/>
    </source>
</evidence>
<keyword evidence="3 5" id="KW-0689">Ribosomal protein</keyword>
<dbReference type="GO" id="GO:1990904">
    <property type="term" value="C:ribonucleoprotein complex"/>
    <property type="evidence" value="ECO:0007669"/>
    <property type="project" value="UniProtKB-KW"/>
</dbReference>
<reference evidence="6" key="1">
    <citation type="journal article" date="2011" name="Nat. Biotechnol.">
        <title>The genomic sequence of the Chinese hamster ovary (CHO)-K1 cell line.</title>
        <authorList>
            <person name="Xu X."/>
            <person name="Nagarajan H."/>
            <person name="Lewis N.E."/>
            <person name="Pan S."/>
            <person name="Cai Z."/>
            <person name="Liu X."/>
            <person name="Chen W."/>
            <person name="Xie M."/>
            <person name="Wang W."/>
            <person name="Hammond S."/>
            <person name="Andersen M.R."/>
            <person name="Neff N."/>
            <person name="Passarelli B."/>
            <person name="Koh W."/>
            <person name="Fan H.C."/>
            <person name="Wang J."/>
            <person name="Gui Y."/>
            <person name="Lee K.H."/>
            <person name="Betenbaugh M.J."/>
            <person name="Quake S.R."/>
            <person name="Famili I."/>
            <person name="Palsson B.O."/>
            <person name="Wang J."/>
        </authorList>
    </citation>
    <scope>NUCLEOTIDE SEQUENCE [LARGE SCALE GENOMIC DNA]</scope>
    <source>
        <strain evidence="6">CHO K1 cell line</strain>
    </source>
</reference>
<dbReference type="InterPro" id="IPR038716">
    <property type="entry name" value="P1/P2_N_sf"/>
</dbReference>
<protein>
    <submittedName>
        <fullName evidence="5">60S acidic ribosomal protein P1</fullName>
    </submittedName>
</protein>
<keyword evidence="4" id="KW-0687">Ribonucleoprotein</keyword>
<evidence type="ECO:0000256" key="4">
    <source>
        <dbReference type="ARBA" id="ARBA00023274"/>
    </source>
</evidence>
<comment type="function">
    <text evidence="1">Plays an important role in the elongation step of protein synthesis.</text>
</comment>
<proteinExistence type="inferred from homology"/>
<name>G3H6V5_CRIGR</name>
<dbReference type="Proteomes" id="UP000001075">
    <property type="component" value="Unassembled WGS sequence"/>
</dbReference>
<dbReference type="Gene3D" id="1.10.10.1410">
    <property type="match status" value="1"/>
</dbReference>
<accession>G3H6V5</accession>
<evidence type="ECO:0000313" key="5">
    <source>
        <dbReference type="EMBL" id="EGV97757.1"/>
    </source>
</evidence>
<dbReference type="STRING" id="10029.G3H6V5"/>
<dbReference type="GO" id="GO:0005840">
    <property type="term" value="C:ribosome"/>
    <property type="evidence" value="ECO:0007669"/>
    <property type="project" value="UniProtKB-KW"/>
</dbReference>
<gene>
    <name evidence="5" type="ORF">I79_006075</name>
</gene>
<dbReference type="EMBL" id="JH000181">
    <property type="protein sequence ID" value="EGV97757.1"/>
    <property type="molecule type" value="Genomic_DNA"/>
</dbReference>
<dbReference type="InParanoid" id="G3H6V5"/>
<organism evidence="5 6">
    <name type="scientific">Cricetulus griseus</name>
    <name type="common">Chinese hamster</name>
    <name type="synonym">Cricetulus barabensis griseus</name>
    <dbReference type="NCBI Taxonomy" id="10029"/>
    <lineage>
        <taxon>Eukaryota</taxon>
        <taxon>Metazoa</taxon>
        <taxon>Chordata</taxon>
        <taxon>Craniata</taxon>
        <taxon>Vertebrata</taxon>
        <taxon>Euteleostomi</taxon>
        <taxon>Mammalia</taxon>
        <taxon>Eutheria</taxon>
        <taxon>Euarchontoglires</taxon>
        <taxon>Glires</taxon>
        <taxon>Rodentia</taxon>
        <taxon>Myomorpha</taxon>
        <taxon>Muroidea</taxon>
        <taxon>Cricetidae</taxon>
        <taxon>Cricetinae</taxon>
        <taxon>Cricetulus</taxon>
    </lineage>
</organism>
<evidence type="ECO:0000256" key="3">
    <source>
        <dbReference type="ARBA" id="ARBA00022980"/>
    </source>
</evidence>